<feature type="region of interest" description="Disordered" evidence="1">
    <location>
        <begin position="241"/>
        <end position="289"/>
    </location>
</feature>
<name>A0A849JW81_9MICO</name>
<dbReference type="AlphaFoldDB" id="A0A849JW81"/>
<dbReference type="InterPro" id="IPR046237">
    <property type="entry name" value="DUF6270"/>
</dbReference>
<keyword evidence="3" id="KW-1185">Reference proteome</keyword>
<dbReference type="RefSeq" id="WP_171247061.1">
    <property type="nucleotide sequence ID" value="NZ_JABFAJ010000015.1"/>
</dbReference>
<dbReference type="Proteomes" id="UP000557204">
    <property type="component" value="Unassembled WGS sequence"/>
</dbReference>
<gene>
    <name evidence="2" type="ORF">HLI28_08350</name>
</gene>
<comment type="caution">
    <text evidence="2">The sequence shown here is derived from an EMBL/GenBank/DDBJ whole genome shotgun (WGS) entry which is preliminary data.</text>
</comment>
<dbReference type="Pfam" id="PF19786">
    <property type="entry name" value="DUF6270"/>
    <property type="match status" value="1"/>
</dbReference>
<proteinExistence type="predicted"/>
<sequence>MRKTRVFIYGSCVSRDTFEFLDPAEFELVHYVARQSAISAYTKPVELISPPALDSRFKQRVVEDDFSSSLRETIASLEDIDLVLMDLTDERLGVYVLPDGSVITRSVELIESGAEQHLPHGSHHIPFGSDLHLQYWSTGISEVAKLFHEYMPRTAIALLGIPWASYSEDGTPTPDSFGMSASQINPVMRSYVDYAASTVGARLIDVNSDLVRSKPDHPWGNAPFHYSTSVYLDVTRSLTGRDGRDPWSNAPGSAVTSDTPSGTELRADADTPPDAQGSSLSSTNVLHEAHVTDPQKPTLVYLESVRELTADWPFRDALVDNGTNYVRIADPTLTDHPDLTFGWGIGGRHGAGTRRIIDTVRECVGESPLIFAGTGPMGYSAVRCGLESDSPILVHNPDLLWNTSDSESVQTVLAHAGNYGLSAEHPQVAQLSPPSRPVRLLASANTAGPTARTRVIPGLLTLLNDGDRISQSNSTVSLFSDPKSPYSPWTPKTLVERLQEITG</sequence>
<dbReference type="EMBL" id="JABFAJ010000015">
    <property type="protein sequence ID" value="NNU27552.1"/>
    <property type="molecule type" value="Genomic_DNA"/>
</dbReference>
<evidence type="ECO:0000313" key="2">
    <source>
        <dbReference type="EMBL" id="NNU27552.1"/>
    </source>
</evidence>
<organism evidence="2 3">
    <name type="scientific">Isoptericola sediminis</name>
    <dbReference type="NCBI Taxonomy" id="2733572"/>
    <lineage>
        <taxon>Bacteria</taxon>
        <taxon>Bacillati</taxon>
        <taxon>Actinomycetota</taxon>
        <taxon>Actinomycetes</taxon>
        <taxon>Micrococcales</taxon>
        <taxon>Promicromonosporaceae</taxon>
        <taxon>Isoptericola</taxon>
    </lineage>
</organism>
<evidence type="ECO:0000313" key="3">
    <source>
        <dbReference type="Proteomes" id="UP000557204"/>
    </source>
</evidence>
<accession>A0A849JW81</accession>
<protein>
    <submittedName>
        <fullName evidence="2">Uncharacterized protein</fullName>
    </submittedName>
</protein>
<reference evidence="2 3" key="1">
    <citation type="submission" date="2020-05" db="EMBL/GenBank/DDBJ databases">
        <title>Genome sequence of Isoptericola sp. JC619 isolated from Chilika lagoon, India.</title>
        <authorList>
            <person name="Kumar D."/>
            <person name="Appam K."/>
            <person name="Gandham S."/>
            <person name="Uppada J."/>
            <person name="Sasikala C."/>
            <person name="Venkata Ramana C."/>
        </authorList>
    </citation>
    <scope>NUCLEOTIDE SEQUENCE [LARGE SCALE GENOMIC DNA]</scope>
    <source>
        <strain evidence="2 3">JC619</strain>
    </source>
</reference>
<feature type="compositionally biased region" description="Polar residues" evidence="1">
    <location>
        <begin position="250"/>
        <end position="262"/>
    </location>
</feature>
<evidence type="ECO:0000256" key="1">
    <source>
        <dbReference type="SAM" id="MobiDB-lite"/>
    </source>
</evidence>
<feature type="compositionally biased region" description="Polar residues" evidence="1">
    <location>
        <begin position="276"/>
        <end position="285"/>
    </location>
</feature>